<gene>
    <name evidence="2" type="ORF">SKAU_G00318800</name>
</gene>
<evidence type="ECO:0000256" key="1">
    <source>
        <dbReference type="SAM" id="MobiDB-lite"/>
    </source>
</evidence>
<name>A0A9Q1ET64_SYNKA</name>
<organism evidence="2 3">
    <name type="scientific">Synaphobranchus kaupii</name>
    <name type="common">Kaup's arrowtooth eel</name>
    <dbReference type="NCBI Taxonomy" id="118154"/>
    <lineage>
        <taxon>Eukaryota</taxon>
        <taxon>Metazoa</taxon>
        <taxon>Chordata</taxon>
        <taxon>Craniata</taxon>
        <taxon>Vertebrata</taxon>
        <taxon>Euteleostomi</taxon>
        <taxon>Actinopterygii</taxon>
        <taxon>Neopterygii</taxon>
        <taxon>Teleostei</taxon>
        <taxon>Anguilliformes</taxon>
        <taxon>Synaphobranchidae</taxon>
        <taxon>Synaphobranchus</taxon>
    </lineage>
</organism>
<sequence>MPDLPYPERWQQSSGRGSETGVGGCDLGAARRRATECGIPSSGESHENGEEMLFFTHRRTSRIPVFFDLYPRGSKRACRLRVLGAGDDTVAEEPCAAFNFLFVEKGRLQRRMFTSFRLYRFPSTLSKVMSVGL</sequence>
<reference evidence="2" key="1">
    <citation type="journal article" date="2023" name="Science">
        <title>Genome structures resolve the early diversification of teleost fishes.</title>
        <authorList>
            <person name="Parey E."/>
            <person name="Louis A."/>
            <person name="Montfort J."/>
            <person name="Bouchez O."/>
            <person name="Roques C."/>
            <person name="Iampietro C."/>
            <person name="Lluch J."/>
            <person name="Castinel A."/>
            <person name="Donnadieu C."/>
            <person name="Desvignes T."/>
            <person name="Floi Bucao C."/>
            <person name="Jouanno E."/>
            <person name="Wen M."/>
            <person name="Mejri S."/>
            <person name="Dirks R."/>
            <person name="Jansen H."/>
            <person name="Henkel C."/>
            <person name="Chen W.J."/>
            <person name="Zahm M."/>
            <person name="Cabau C."/>
            <person name="Klopp C."/>
            <person name="Thompson A.W."/>
            <person name="Robinson-Rechavi M."/>
            <person name="Braasch I."/>
            <person name="Lecointre G."/>
            <person name="Bobe J."/>
            <person name="Postlethwait J.H."/>
            <person name="Berthelot C."/>
            <person name="Roest Crollius H."/>
            <person name="Guiguen Y."/>
        </authorList>
    </citation>
    <scope>NUCLEOTIDE SEQUENCE</scope>
    <source>
        <strain evidence="2">WJC10195</strain>
    </source>
</reference>
<comment type="caution">
    <text evidence="2">The sequence shown here is derived from an EMBL/GenBank/DDBJ whole genome shotgun (WGS) entry which is preliminary data.</text>
</comment>
<protein>
    <submittedName>
        <fullName evidence="2">Uncharacterized protein</fullName>
    </submittedName>
</protein>
<dbReference type="EMBL" id="JAINUF010000013">
    <property type="protein sequence ID" value="KAJ8344551.1"/>
    <property type="molecule type" value="Genomic_DNA"/>
</dbReference>
<keyword evidence="3" id="KW-1185">Reference proteome</keyword>
<dbReference type="Proteomes" id="UP001152622">
    <property type="component" value="Chromosome 13"/>
</dbReference>
<dbReference type="AlphaFoldDB" id="A0A9Q1ET64"/>
<proteinExistence type="predicted"/>
<evidence type="ECO:0000313" key="2">
    <source>
        <dbReference type="EMBL" id="KAJ8344551.1"/>
    </source>
</evidence>
<feature type="region of interest" description="Disordered" evidence="1">
    <location>
        <begin position="1"/>
        <end position="26"/>
    </location>
</feature>
<accession>A0A9Q1ET64</accession>
<evidence type="ECO:0000313" key="3">
    <source>
        <dbReference type="Proteomes" id="UP001152622"/>
    </source>
</evidence>